<feature type="region of interest" description="Disordered" evidence="1">
    <location>
        <begin position="1"/>
        <end position="83"/>
    </location>
</feature>
<feature type="region of interest" description="Disordered" evidence="1">
    <location>
        <begin position="329"/>
        <end position="352"/>
    </location>
</feature>
<evidence type="ECO:0000256" key="1">
    <source>
        <dbReference type="SAM" id="MobiDB-lite"/>
    </source>
</evidence>
<evidence type="ECO:0000313" key="4">
    <source>
        <dbReference type="Proteomes" id="UP000015104"/>
    </source>
</evidence>
<feature type="domain" description="C2H2-type" evidence="2">
    <location>
        <begin position="315"/>
        <end position="335"/>
    </location>
</feature>
<organism evidence="3 4">
    <name type="scientific">Tetranychus urticae</name>
    <name type="common">Two-spotted spider mite</name>
    <dbReference type="NCBI Taxonomy" id="32264"/>
    <lineage>
        <taxon>Eukaryota</taxon>
        <taxon>Metazoa</taxon>
        <taxon>Ecdysozoa</taxon>
        <taxon>Arthropoda</taxon>
        <taxon>Chelicerata</taxon>
        <taxon>Arachnida</taxon>
        <taxon>Acari</taxon>
        <taxon>Acariformes</taxon>
        <taxon>Trombidiformes</taxon>
        <taxon>Prostigmata</taxon>
        <taxon>Eleutherengona</taxon>
        <taxon>Raphignathae</taxon>
        <taxon>Tetranychoidea</taxon>
        <taxon>Tetranychidae</taxon>
        <taxon>Tetranychus</taxon>
    </lineage>
</organism>
<dbReference type="InterPro" id="IPR013087">
    <property type="entry name" value="Znf_C2H2_type"/>
</dbReference>
<sequence length="352" mass="39178">MQDEEEEENLVITNNNNNNNDKRGTDVTKGKSKSDASAQQQPCKQVKKSEKVKRTADQITSRLFPTTSANSYSPSSSQTSSCTTLSAAATPTVSIQNLKEVKNPQVNNSNNSLVHPHQQHHYHSRTSSEETRESSSSTWETSNFVCDKEVEKISERMNRGNVIPAEFGNGNGHETITSTSVHYNNSGLPGLPATSMNQHYHSSSHLSHPHLLQQQRSQYGYDQVKMNRHSVPNLNGPGRGYDQQQYSVSSEQISGLLINSMSSLDDFLTELEKNLNDFEHGHKTVLANISNTHSNSNVLEEEEETVAPKKSLVQCNLCDKAFPDGPSIRSHISWHGRKGRKSKSRGFRSNQT</sequence>
<feature type="compositionally biased region" description="Basic residues" evidence="1">
    <location>
        <begin position="332"/>
        <end position="346"/>
    </location>
</feature>
<evidence type="ECO:0000259" key="2">
    <source>
        <dbReference type="PROSITE" id="PS00028"/>
    </source>
</evidence>
<dbReference type="EMBL" id="CAEY01001391">
    <property type="status" value="NOT_ANNOTATED_CDS"/>
    <property type="molecule type" value="Genomic_DNA"/>
</dbReference>
<reference evidence="3" key="2">
    <citation type="submission" date="2015-06" db="UniProtKB">
        <authorList>
            <consortium name="EnsemblMetazoa"/>
        </authorList>
    </citation>
    <scope>IDENTIFICATION</scope>
</reference>
<dbReference type="AlphaFoldDB" id="T1L5N7"/>
<feature type="compositionally biased region" description="Low complexity" evidence="1">
    <location>
        <begin position="65"/>
        <end position="83"/>
    </location>
</feature>
<accession>T1L5N7</accession>
<proteinExistence type="predicted"/>
<keyword evidence="4" id="KW-1185">Reference proteome</keyword>
<dbReference type="Proteomes" id="UP000015104">
    <property type="component" value="Unassembled WGS sequence"/>
</dbReference>
<dbReference type="EnsemblMetazoa" id="tetur504g00010.1">
    <property type="protein sequence ID" value="tetur504g00010.1"/>
    <property type="gene ID" value="tetur504g00010"/>
</dbReference>
<feature type="compositionally biased region" description="Low complexity" evidence="1">
    <location>
        <begin position="10"/>
        <end position="19"/>
    </location>
</feature>
<feature type="compositionally biased region" description="Basic and acidic residues" evidence="1">
    <location>
        <begin position="20"/>
        <end position="34"/>
    </location>
</feature>
<reference evidence="4" key="1">
    <citation type="submission" date="2011-08" db="EMBL/GenBank/DDBJ databases">
        <authorList>
            <person name="Rombauts S."/>
        </authorList>
    </citation>
    <scope>NUCLEOTIDE SEQUENCE</scope>
    <source>
        <strain evidence="4">London</strain>
    </source>
</reference>
<evidence type="ECO:0000313" key="3">
    <source>
        <dbReference type="EnsemblMetazoa" id="tetur504g00010.1"/>
    </source>
</evidence>
<dbReference type="HOGENOM" id="CLU_788290_0_0_1"/>
<feature type="compositionally biased region" description="Basic and acidic residues" evidence="1">
    <location>
        <begin position="47"/>
        <end position="56"/>
    </location>
</feature>
<feature type="region of interest" description="Disordered" evidence="1">
    <location>
        <begin position="104"/>
        <end position="141"/>
    </location>
</feature>
<feature type="compositionally biased region" description="Polar residues" evidence="1">
    <location>
        <begin position="104"/>
        <end position="113"/>
    </location>
</feature>
<protein>
    <recommendedName>
        <fullName evidence="2">C2H2-type domain-containing protein</fullName>
    </recommendedName>
</protein>
<name>T1L5N7_TETUR</name>
<dbReference type="PROSITE" id="PS00028">
    <property type="entry name" value="ZINC_FINGER_C2H2_1"/>
    <property type="match status" value="1"/>
</dbReference>